<dbReference type="InterPro" id="IPR041139">
    <property type="entry name" value="MVP_rep_dom"/>
</dbReference>
<keyword evidence="16" id="KW-1185">Reference proteome</keyword>
<keyword evidence="6" id="KW-0539">Nucleus</keyword>
<dbReference type="Gene3D" id="6.10.250.720">
    <property type="match status" value="1"/>
</dbReference>
<protein>
    <recommendedName>
        <fullName evidence="3">Major vault protein</fullName>
    </recommendedName>
</protein>
<feature type="domain" description="Major vault protein shoulder" evidence="11">
    <location>
        <begin position="515"/>
        <end position="542"/>
    </location>
</feature>
<feature type="repeat" description="MVP" evidence="8">
    <location>
        <begin position="114"/>
        <end position="166"/>
    </location>
</feature>
<dbReference type="Pfam" id="PF17794">
    <property type="entry name" value="Vault_2"/>
    <property type="match status" value="1"/>
</dbReference>
<feature type="domain" description="Major vault protein repeat" evidence="13">
    <location>
        <begin position="451"/>
        <end position="514"/>
    </location>
</feature>
<evidence type="ECO:0000256" key="6">
    <source>
        <dbReference type="ARBA" id="ARBA00023242"/>
    </source>
</evidence>
<evidence type="ECO:0000256" key="3">
    <source>
        <dbReference type="ARBA" id="ARBA00018296"/>
    </source>
</evidence>
<dbReference type="EMBL" id="LWCA01000190">
    <property type="protein sequence ID" value="OAF70080.1"/>
    <property type="molecule type" value="Genomic_DNA"/>
</dbReference>
<name>A0A177B7H9_9BILA</name>
<sequence>MNKNSILHIEYDEYCYILDSNNGAVRTEIGPKRLILENHESIKKVCTLVHIPSQCYCVVENPVLITDNQVTVNEFRQAEIRNGKKEIRFSRDPFPLYWGEKLLGEVMELKIIEPNHALFIKATSSYTDTSGIYRDVNDEWVFNGPGIYYPHIHEEISSNHKHTFVQDSGMQYAASRDLIDGYGNLRLKGEEWIIKTKGFYSYGPYEKFVKMVESILLTLENGMYIECIKPFKNNTKHKTKGDKWLITKKNCPYYILEGFEKSIKHISLEILEENEFCYIKKYDNAIISKGDNNRLVVGPKSFFLLPGEFIHGRIEKCTVLKSDQGVVLRAKNNYMDEKIKRVAGEKWLIKGPCVYTPKKDVEIVTIRETHSMNENEGIYVRDLRTGQVRAISGTSYMLTEYEELASKFMPAFIEACLYKNRWDEKGEEESKRTVQKSEDKYCVIKRKNHEIISYHVPQNSVVQLYELQSNNVRIVFGPNHIVLKPHEQFKYISLSGGMPKDIKKHKIIDVCLKLGPDFYLDMIKAETSDHACLDIKLAYNWAIFHAYHFNRVLDKNTVFLRFSFFAKVKAWSCNCLPKMGVLLSTQNRNYCNVTASISANPHFLIFLSSMIRSAIASVSFDHFHKNSSSIIRKSIFGVDEKGIIKNKLKFSTNRLVISGVDIRSVTPCDKLINEALQKSVELAIDITTKTQAAAARHAAQRAEQKANGILMQTKILNQSKIAKNKNKLLELQHETEIIKSMGNSRAECLAEMERSKIFHNANIEFAEYETNLKNLQENFDRSKQQMNKKLTNDHLKAISQTEYEFRVKQIKIENEAIRLRSEALGKEAIGELADAKSIYNTDIIKAMNLKTTIIMNPNDQIDLISTVDRLISQ</sequence>
<organism evidence="15 16">
    <name type="scientific">Intoshia linei</name>
    <dbReference type="NCBI Taxonomy" id="1819745"/>
    <lineage>
        <taxon>Eukaryota</taxon>
        <taxon>Metazoa</taxon>
        <taxon>Spiralia</taxon>
        <taxon>Lophotrochozoa</taxon>
        <taxon>Mesozoa</taxon>
        <taxon>Orthonectida</taxon>
        <taxon>Rhopaluridae</taxon>
        <taxon>Intoshia</taxon>
    </lineage>
</organism>
<dbReference type="Gene3D" id="3.30.479.30">
    <property type="entry name" value="Band 7 domain"/>
    <property type="match status" value="1"/>
</dbReference>
<feature type="domain" description="Major vault protein shoulder" evidence="11">
    <location>
        <begin position="607"/>
        <end position="669"/>
    </location>
</feature>
<dbReference type="Gene3D" id="2.30.30.550">
    <property type="entry name" value="Major Vault Protein repeat"/>
    <property type="match status" value="2"/>
</dbReference>
<evidence type="ECO:0000259" key="13">
    <source>
        <dbReference type="Pfam" id="PF17795"/>
    </source>
</evidence>
<evidence type="ECO:0000256" key="4">
    <source>
        <dbReference type="ARBA" id="ARBA00022490"/>
    </source>
</evidence>
<dbReference type="GO" id="GO:1990904">
    <property type="term" value="C:ribonucleoprotein complex"/>
    <property type="evidence" value="ECO:0007669"/>
    <property type="project" value="UniProtKB-UniRule"/>
</dbReference>
<comment type="caution">
    <text evidence="15">The sequence shown here is derived from an EMBL/GenBank/DDBJ whole genome shotgun (WGS) entry which is preliminary data.</text>
</comment>
<evidence type="ECO:0000256" key="7">
    <source>
        <dbReference type="ARBA" id="ARBA00023274"/>
    </source>
</evidence>
<keyword evidence="9" id="KW-0175">Coiled coil</keyword>
<dbReference type="InterPro" id="IPR043023">
    <property type="entry name" value="MVP_rep_sf"/>
</dbReference>
<proteinExistence type="predicted"/>
<evidence type="ECO:0000313" key="15">
    <source>
        <dbReference type="EMBL" id="OAF70080.1"/>
    </source>
</evidence>
<evidence type="ECO:0000313" key="16">
    <source>
        <dbReference type="Proteomes" id="UP000078046"/>
    </source>
</evidence>
<evidence type="ECO:0000259" key="11">
    <source>
        <dbReference type="Pfam" id="PF11978"/>
    </source>
</evidence>
<evidence type="ECO:0000256" key="5">
    <source>
        <dbReference type="ARBA" id="ARBA00022737"/>
    </source>
</evidence>
<dbReference type="Gene3D" id="2.30.30.570">
    <property type="match status" value="2"/>
</dbReference>
<keyword evidence="5" id="KW-0677">Repeat</keyword>
<accession>A0A177B7H9</accession>
<dbReference type="InterPro" id="IPR039059">
    <property type="entry name" value="MVP"/>
</dbReference>
<evidence type="ECO:0000259" key="12">
    <source>
        <dbReference type="Pfam" id="PF17794"/>
    </source>
</evidence>
<dbReference type="AlphaFoldDB" id="A0A177B7H9"/>
<dbReference type="GO" id="GO:0005737">
    <property type="term" value="C:cytoplasm"/>
    <property type="evidence" value="ECO:0007669"/>
    <property type="project" value="UniProtKB-SubCell"/>
</dbReference>
<reference evidence="15 16" key="1">
    <citation type="submission" date="2016-04" db="EMBL/GenBank/DDBJ databases">
        <title>The genome of Intoshia linei affirms orthonectids as highly simplified spiralians.</title>
        <authorList>
            <person name="Mikhailov K.V."/>
            <person name="Slusarev G.S."/>
            <person name="Nikitin M.A."/>
            <person name="Logacheva M.D."/>
            <person name="Penin A."/>
            <person name="Aleoshin V."/>
            <person name="Panchin Y.V."/>
        </authorList>
    </citation>
    <scope>NUCLEOTIDE SEQUENCE [LARGE SCALE GENOMIC DNA]</scope>
    <source>
        <strain evidence="15">Intl2013</strain>
        <tissue evidence="15">Whole animal</tissue>
    </source>
</reference>
<feature type="coiled-coil region" evidence="9">
    <location>
        <begin position="758"/>
        <end position="792"/>
    </location>
</feature>
<evidence type="ECO:0000259" key="10">
    <source>
        <dbReference type="Pfam" id="PF01505"/>
    </source>
</evidence>
<evidence type="ECO:0000256" key="2">
    <source>
        <dbReference type="ARBA" id="ARBA00004496"/>
    </source>
</evidence>
<feature type="domain" description="Major vault protein repeat" evidence="14">
    <location>
        <begin position="372"/>
        <end position="417"/>
    </location>
</feature>
<dbReference type="PANTHER" id="PTHR14165">
    <property type="entry name" value="MAJOR VAULT PROTEIN"/>
    <property type="match status" value="1"/>
</dbReference>
<evidence type="ECO:0000256" key="8">
    <source>
        <dbReference type="PROSITE-ProRule" id="PRU00571"/>
    </source>
</evidence>
<dbReference type="InterPro" id="IPR036013">
    <property type="entry name" value="Band_7/SPFH_dom_sf"/>
</dbReference>
<dbReference type="PANTHER" id="PTHR14165:SF7">
    <property type="entry name" value="MAJOR VAULT PROTEIN"/>
    <property type="match status" value="1"/>
</dbReference>
<dbReference type="InterPro" id="IPR040989">
    <property type="entry name" value="Vault_3"/>
</dbReference>
<dbReference type="Pfam" id="PF11978">
    <property type="entry name" value="MVP_shoulder"/>
    <property type="match status" value="2"/>
</dbReference>
<dbReference type="InterPro" id="IPR041136">
    <property type="entry name" value="Vault_4"/>
</dbReference>
<dbReference type="Pfam" id="PF01505">
    <property type="entry name" value="Vault"/>
    <property type="match status" value="2"/>
</dbReference>
<feature type="domain" description="Major vault protein repeat" evidence="12">
    <location>
        <begin position="49"/>
        <end position="106"/>
    </location>
</feature>
<gene>
    <name evidence="15" type="ORF">A3Q56_02169</name>
</gene>
<evidence type="ECO:0000259" key="14">
    <source>
        <dbReference type="Pfam" id="PF17796"/>
    </source>
</evidence>
<dbReference type="InterPro" id="IPR021870">
    <property type="entry name" value="MVP_shoulder"/>
</dbReference>
<dbReference type="InterPro" id="IPR043179">
    <property type="entry name" value="Vault_2_sf"/>
</dbReference>
<feature type="domain" description="Major vault protein repeat" evidence="10">
    <location>
        <begin position="111"/>
        <end position="150"/>
    </location>
</feature>
<feature type="domain" description="Major vault protein repeat" evidence="10">
    <location>
        <begin position="318"/>
        <end position="357"/>
    </location>
</feature>
<dbReference type="InterPro" id="IPR041134">
    <property type="entry name" value="Vault_2"/>
</dbReference>
<keyword evidence="7 8" id="KW-0687">Ribonucleoprotein</keyword>
<dbReference type="Pfam" id="PF17796">
    <property type="entry name" value="Vault_4"/>
    <property type="match status" value="1"/>
</dbReference>
<dbReference type="Proteomes" id="UP000078046">
    <property type="component" value="Unassembled WGS sequence"/>
</dbReference>
<dbReference type="GO" id="GO:0005634">
    <property type="term" value="C:nucleus"/>
    <property type="evidence" value="ECO:0007669"/>
    <property type="project" value="UniProtKB-SubCell"/>
</dbReference>
<dbReference type="OrthoDB" id="6125719at2759"/>
<dbReference type="Gene3D" id="2.30.30.620">
    <property type="match status" value="1"/>
</dbReference>
<evidence type="ECO:0000256" key="9">
    <source>
        <dbReference type="SAM" id="Coils"/>
    </source>
</evidence>
<dbReference type="Gene3D" id="2.30.30.560">
    <property type="match status" value="1"/>
</dbReference>
<evidence type="ECO:0000256" key="1">
    <source>
        <dbReference type="ARBA" id="ARBA00004123"/>
    </source>
</evidence>
<dbReference type="PROSITE" id="PS51224">
    <property type="entry name" value="MVP"/>
    <property type="match status" value="2"/>
</dbReference>
<dbReference type="InterPro" id="IPR002499">
    <property type="entry name" value="Vault_N"/>
</dbReference>
<keyword evidence="4 8" id="KW-0963">Cytoplasm</keyword>
<comment type="subcellular location">
    <subcellularLocation>
        <location evidence="2 8">Cytoplasm</location>
    </subcellularLocation>
    <subcellularLocation>
        <location evidence="1">Nucleus</location>
    </subcellularLocation>
</comment>
<feature type="repeat" description="MVP" evidence="8">
    <location>
        <begin position="322"/>
        <end position="373"/>
    </location>
</feature>
<dbReference type="Pfam" id="PF17795">
    <property type="entry name" value="Vault_3"/>
    <property type="match status" value="1"/>
</dbReference>